<gene>
    <name evidence="1" type="ORF">SDC9_23502</name>
</gene>
<dbReference type="EMBL" id="VSSQ01000108">
    <property type="protein sequence ID" value="MPL77645.1"/>
    <property type="molecule type" value="Genomic_DNA"/>
</dbReference>
<dbReference type="AlphaFoldDB" id="A0A644UF93"/>
<accession>A0A644UF93</accession>
<dbReference type="InterPro" id="IPR025518">
    <property type="entry name" value="DUF4406"/>
</dbReference>
<evidence type="ECO:0000313" key="1">
    <source>
        <dbReference type="EMBL" id="MPL77645.1"/>
    </source>
</evidence>
<organism evidence="1">
    <name type="scientific">bioreactor metagenome</name>
    <dbReference type="NCBI Taxonomy" id="1076179"/>
    <lineage>
        <taxon>unclassified sequences</taxon>
        <taxon>metagenomes</taxon>
        <taxon>ecological metagenomes</taxon>
    </lineage>
</organism>
<reference evidence="1" key="1">
    <citation type="submission" date="2019-08" db="EMBL/GenBank/DDBJ databases">
        <authorList>
            <person name="Kucharzyk K."/>
            <person name="Murdoch R.W."/>
            <person name="Higgins S."/>
            <person name="Loffler F."/>
        </authorList>
    </citation>
    <scope>NUCLEOTIDE SEQUENCE</scope>
</reference>
<name>A0A644UF93_9ZZZZ</name>
<evidence type="ECO:0008006" key="2">
    <source>
        <dbReference type="Google" id="ProtNLM"/>
    </source>
</evidence>
<proteinExistence type="predicted"/>
<protein>
    <recommendedName>
        <fullName evidence="2">DUF4406 domain-containing protein</fullName>
    </recommendedName>
</protein>
<dbReference type="Pfam" id="PF14359">
    <property type="entry name" value="DUF4406"/>
    <property type="match status" value="1"/>
</dbReference>
<comment type="caution">
    <text evidence="1">The sequence shown here is derived from an EMBL/GenBank/DDBJ whole genome shotgun (WGS) entry which is preliminary data.</text>
</comment>
<sequence>MNADHLMLRLRQIRKGSLPAESILEVVDPLLELLDLVTTDNVSIPAAGENSVFIAGDLFSADRKLLMQRNSDAEILLKAYGHKPLNPLSLIPEGSGWQPAMRISLTALIKNCTSIALFPEWGRSRDAQTQFLVASHLGYNVIML</sequence>